<proteinExistence type="predicted"/>
<gene>
    <name evidence="1" type="ORF">BIN_B_00964</name>
</gene>
<dbReference type="AlphaFoldDB" id="A0A653ELE2"/>
<sequence length="68" mass="7210">MFGAPAGDFCHGLLHPDLMDPNRPGPKGFRDFPIPMEGLYPGGAGCHGGPGITFIPGYHAAYQALEDR</sequence>
<evidence type="ECO:0000313" key="1">
    <source>
        <dbReference type="EMBL" id="VTO97670.1"/>
    </source>
</evidence>
<dbReference type="EMBL" id="LR589256">
    <property type="protein sequence ID" value="VTO97670.1"/>
    <property type="molecule type" value="Genomic_DNA"/>
</dbReference>
<protein>
    <recommendedName>
        <fullName evidence="2">Dehydrogenase domain protein</fullName>
    </recommendedName>
</protein>
<reference evidence="1" key="1">
    <citation type="submission" date="2019-05" db="EMBL/GenBank/DDBJ databases">
        <authorList>
            <person name="Naeem R."/>
            <person name="Antony C."/>
            <person name="Guan Q."/>
        </authorList>
    </citation>
    <scope>NUCLEOTIDE SEQUENCE</scope>
    <source>
        <strain evidence="1">3</strain>
    </source>
</reference>
<organism evidence="1">
    <name type="scientific">Mycobacterium kansasii</name>
    <dbReference type="NCBI Taxonomy" id="1768"/>
    <lineage>
        <taxon>Bacteria</taxon>
        <taxon>Bacillati</taxon>
        <taxon>Actinomycetota</taxon>
        <taxon>Actinomycetes</taxon>
        <taxon>Mycobacteriales</taxon>
        <taxon>Mycobacteriaceae</taxon>
        <taxon>Mycobacterium</taxon>
    </lineage>
</organism>
<accession>A0A653ELE2</accession>
<name>A0A653ELE2_MYCKA</name>
<evidence type="ECO:0008006" key="2">
    <source>
        <dbReference type="Google" id="ProtNLM"/>
    </source>
</evidence>